<keyword evidence="9" id="KW-0028">Amino-acid biosynthesis</keyword>
<dbReference type="Proteomes" id="UP001193389">
    <property type="component" value="Chromosome"/>
</dbReference>
<dbReference type="GO" id="GO:0009088">
    <property type="term" value="P:threonine biosynthetic process"/>
    <property type="evidence" value="ECO:0007669"/>
    <property type="project" value="UniProtKB-UniPathway"/>
</dbReference>
<comment type="catalytic activity">
    <reaction evidence="7 8">
        <text>L-aspartate + ATP = 4-phospho-L-aspartate + ADP</text>
        <dbReference type="Rhea" id="RHEA:23776"/>
        <dbReference type="ChEBI" id="CHEBI:29991"/>
        <dbReference type="ChEBI" id="CHEBI:30616"/>
        <dbReference type="ChEBI" id="CHEBI:57535"/>
        <dbReference type="ChEBI" id="CHEBI:456216"/>
        <dbReference type="EC" id="2.7.2.4"/>
    </reaction>
</comment>
<dbReference type="RefSeq" id="WP_318348858.1">
    <property type="nucleotide sequence ID" value="NZ_AP018694.1"/>
</dbReference>
<evidence type="ECO:0000256" key="9">
    <source>
        <dbReference type="RuleBase" id="RU004249"/>
    </source>
</evidence>
<dbReference type="AlphaFoldDB" id="A0A5K7SGZ8"/>
<dbReference type="Pfam" id="PF22468">
    <property type="entry name" value="ACT_9"/>
    <property type="match status" value="1"/>
</dbReference>
<dbReference type="InterPro" id="IPR054352">
    <property type="entry name" value="ACT_Aspartokinase"/>
</dbReference>
<evidence type="ECO:0000256" key="3">
    <source>
        <dbReference type="ARBA" id="ARBA00022679"/>
    </source>
</evidence>
<feature type="domain" description="ACT" evidence="10">
    <location>
        <begin position="387"/>
        <end position="450"/>
    </location>
</feature>
<dbReference type="InterPro" id="IPR001341">
    <property type="entry name" value="Asp_kinase"/>
</dbReference>
<dbReference type="InterPro" id="IPR002912">
    <property type="entry name" value="ACT_dom"/>
</dbReference>
<dbReference type="InterPro" id="IPR001048">
    <property type="entry name" value="Asp/Glu/Uridylate_kinase"/>
</dbReference>
<dbReference type="EC" id="2.7.2.4" evidence="8"/>
<dbReference type="InterPro" id="IPR036393">
    <property type="entry name" value="AceGlu_kinase-like_sf"/>
</dbReference>
<dbReference type="Pfam" id="PF00696">
    <property type="entry name" value="AA_kinase"/>
    <property type="match status" value="1"/>
</dbReference>
<dbReference type="PANTHER" id="PTHR21499:SF59">
    <property type="entry name" value="ASPARTOKINASE"/>
    <property type="match status" value="1"/>
</dbReference>
<gene>
    <name evidence="11" type="ORF">AQPE_4949</name>
</gene>
<evidence type="ECO:0000256" key="6">
    <source>
        <dbReference type="ARBA" id="ARBA00022840"/>
    </source>
</evidence>
<organism evidence="11 12">
    <name type="scientific">Aquipluma nitroreducens</name>
    <dbReference type="NCBI Taxonomy" id="2010828"/>
    <lineage>
        <taxon>Bacteria</taxon>
        <taxon>Pseudomonadati</taxon>
        <taxon>Bacteroidota</taxon>
        <taxon>Bacteroidia</taxon>
        <taxon>Marinilabiliales</taxon>
        <taxon>Prolixibacteraceae</taxon>
        <taxon>Aquipluma</taxon>
    </lineage>
</organism>
<keyword evidence="3 8" id="KW-0808">Transferase</keyword>
<evidence type="ECO:0000256" key="2">
    <source>
        <dbReference type="ARBA" id="ARBA00010122"/>
    </source>
</evidence>
<dbReference type="InterPro" id="IPR045865">
    <property type="entry name" value="ACT-like_dom_sf"/>
</dbReference>
<comment type="similarity">
    <text evidence="2 8">Belongs to the aspartokinase family.</text>
</comment>
<dbReference type="SUPFAM" id="SSF55021">
    <property type="entry name" value="ACT-like"/>
    <property type="match status" value="2"/>
</dbReference>
<dbReference type="KEGG" id="anf:AQPE_4949"/>
<dbReference type="UniPathway" id="UPA00050">
    <property type="reaction ID" value="UER00461"/>
</dbReference>
<comment type="pathway">
    <text evidence="9">Amino-acid biosynthesis; L-threonine biosynthesis; L-threonine from L-aspartate: step 1/5.</text>
</comment>
<dbReference type="UniPathway" id="UPA00051">
    <property type="reaction ID" value="UER00462"/>
</dbReference>
<reference evidence="11" key="1">
    <citation type="journal article" date="2020" name="Int. J. Syst. Evol. Microbiol.">
        <title>Aquipluma nitroreducens gen. nov. sp. nov., a novel facultatively anaerobic bacterium isolated from a freshwater lake.</title>
        <authorList>
            <person name="Watanabe M."/>
            <person name="Kojima H."/>
            <person name="Fukui M."/>
        </authorList>
    </citation>
    <scope>NUCLEOTIDE SEQUENCE</scope>
    <source>
        <strain evidence="11">MeG22</strain>
    </source>
</reference>
<dbReference type="UniPathway" id="UPA00034">
    <property type="reaction ID" value="UER00015"/>
</dbReference>
<evidence type="ECO:0000256" key="5">
    <source>
        <dbReference type="ARBA" id="ARBA00022777"/>
    </source>
</evidence>
<comment type="pathway">
    <text evidence="9">Amino-acid biosynthesis; L-methionine biosynthesis via de novo pathway; L-homoserine from L-aspartate: step 1/3.</text>
</comment>
<dbReference type="PANTHER" id="PTHR21499">
    <property type="entry name" value="ASPARTATE KINASE"/>
    <property type="match status" value="1"/>
</dbReference>
<keyword evidence="5 8" id="KW-0418">Kinase</keyword>
<dbReference type="GO" id="GO:0005524">
    <property type="term" value="F:ATP binding"/>
    <property type="evidence" value="ECO:0007669"/>
    <property type="project" value="UniProtKB-KW"/>
</dbReference>
<keyword evidence="12" id="KW-1185">Reference proteome</keyword>
<proteinExistence type="inferred from homology"/>
<dbReference type="Gene3D" id="3.40.1160.10">
    <property type="entry name" value="Acetylglutamate kinase-like"/>
    <property type="match status" value="1"/>
</dbReference>
<keyword evidence="6" id="KW-0067">ATP-binding</keyword>
<evidence type="ECO:0000259" key="10">
    <source>
        <dbReference type="PROSITE" id="PS51671"/>
    </source>
</evidence>
<dbReference type="Gene3D" id="3.30.2130.10">
    <property type="entry name" value="VC0802-like"/>
    <property type="match status" value="1"/>
</dbReference>
<evidence type="ECO:0000313" key="12">
    <source>
        <dbReference type="Proteomes" id="UP001193389"/>
    </source>
</evidence>
<sequence length="450" mass="49240">MSNCVVRFGGSSLSKFPVLEAFASLLSESENDETVVVSAVPEILEILEQGIESLIINSVTSDFIIDQIQNQVNERLNVFHPSRSDENLINELKNLQNLLKGIEFTGDFSLSLKDQVISYSERISACILHLFLSESQVSSNLLFPENIGLIVTKEYGNATILYEESAKLLSLLPKGINLIPGSYGITSGGKVARLGKRSADYSAAGITRLIGADSLQLWELDAEFRTSDAAFVPDSQLISRLTYAEASELSYFSEQSIHPRIVEPLISNHIPVHVYRLKNKGKELTTIINSESFVTPNVVKSVVHTEEIAVLKLNGPGVGFKPGILAKVTTAFHQSAINIRSVITSQVSINIILNKNEIEKARQICSQLPLTSVSEIVIEDQVSLIAVVGHGMQQHHGVSAKLFTAVAQHKINVLLSGSGASDLVSYLIVDQKDTQKAITEIHNIFFKSIF</sequence>
<dbReference type="NCBIfam" id="TIGR00657">
    <property type="entry name" value="asp_kinases"/>
    <property type="match status" value="1"/>
</dbReference>
<dbReference type="CDD" id="cd04892">
    <property type="entry name" value="ACT_AK-like_2"/>
    <property type="match status" value="1"/>
</dbReference>
<dbReference type="GO" id="GO:0009090">
    <property type="term" value="P:homoserine biosynthetic process"/>
    <property type="evidence" value="ECO:0007669"/>
    <property type="project" value="TreeGrafter"/>
</dbReference>
<accession>A0A5K7SGZ8</accession>
<evidence type="ECO:0000256" key="7">
    <source>
        <dbReference type="ARBA" id="ARBA00047872"/>
    </source>
</evidence>
<evidence type="ECO:0000313" key="11">
    <source>
        <dbReference type="EMBL" id="BBE20755.1"/>
    </source>
</evidence>
<dbReference type="PROSITE" id="PS51671">
    <property type="entry name" value="ACT"/>
    <property type="match status" value="1"/>
</dbReference>
<name>A0A5K7SGZ8_9BACT</name>
<dbReference type="EMBL" id="AP018694">
    <property type="protein sequence ID" value="BBE20755.1"/>
    <property type="molecule type" value="Genomic_DNA"/>
</dbReference>
<dbReference type="SUPFAM" id="SSF53633">
    <property type="entry name" value="Carbamate kinase-like"/>
    <property type="match status" value="1"/>
</dbReference>
<evidence type="ECO:0000256" key="8">
    <source>
        <dbReference type="RuleBase" id="RU003448"/>
    </source>
</evidence>
<comment type="pathway">
    <text evidence="1 9">Amino-acid biosynthesis; L-lysine biosynthesis via DAP pathway; (S)-tetrahydrodipicolinate from L-aspartate: step 1/4.</text>
</comment>
<dbReference type="GO" id="GO:0004072">
    <property type="term" value="F:aspartate kinase activity"/>
    <property type="evidence" value="ECO:0007669"/>
    <property type="project" value="UniProtKB-EC"/>
</dbReference>
<evidence type="ECO:0000256" key="4">
    <source>
        <dbReference type="ARBA" id="ARBA00022741"/>
    </source>
</evidence>
<evidence type="ECO:0000256" key="1">
    <source>
        <dbReference type="ARBA" id="ARBA00004766"/>
    </source>
</evidence>
<dbReference type="GO" id="GO:0009089">
    <property type="term" value="P:lysine biosynthetic process via diaminopimelate"/>
    <property type="evidence" value="ECO:0007669"/>
    <property type="project" value="UniProtKB-UniPathway"/>
</dbReference>
<keyword evidence="4" id="KW-0547">Nucleotide-binding</keyword>
<protein>
    <recommendedName>
        <fullName evidence="8">Aspartokinase</fullName>
        <ecNumber evidence="8">2.7.2.4</ecNumber>
    </recommendedName>
</protein>
<dbReference type="GO" id="GO:0005829">
    <property type="term" value="C:cytosol"/>
    <property type="evidence" value="ECO:0007669"/>
    <property type="project" value="TreeGrafter"/>
</dbReference>